<dbReference type="HOGENOM" id="CLU_1492514_0_0_1"/>
<protein>
    <submittedName>
        <fullName evidence="2">Uncharacterized protein</fullName>
    </submittedName>
</protein>
<gene>
    <name evidence="2" type="ORF">FOTG_16708</name>
</gene>
<dbReference type="OrthoDB" id="6077919at2759"/>
<reference evidence="2" key="2">
    <citation type="submission" date="2012-05" db="EMBL/GenBank/DDBJ databases">
        <title>The Genome Annotation of Fusarium oxysporum Cotton.</title>
        <authorList>
            <consortium name="The Broad Institute Genomics Platform"/>
            <person name="Ma L.-J."/>
            <person name="Corby-Kistler H."/>
            <person name="Broz K."/>
            <person name="Gale L.R."/>
            <person name="Jonkers W."/>
            <person name="O'Donnell K."/>
            <person name="Ploetz R."/>
            <person name="Steinberg C."/>
            <person name="Schwartz D.C."/>
            <person name="VanEtten H."/>
            <person name="Zhou S."/>
            <person name="Young S.K."/>
            <person name="Zeng Q."/>
            <person name="Gargeya S."/>
            <person name="Fitzgerald M."/>
            <person name="Abouelleil A."/>
            <person name="Alvarado L."/>
            <person name="Chapman S.B."/>
            <person name="Gainer-Dewar J."/>
            <person name="Goldberg J."/>
            <person name="Griggs A."/>
            <person name="Gujja S."/>
            <person name="Hansen M."/>
            <person name="Howarth C."/>
            <person name="Imamovic A."/>
            <person name="Ireland A."/>
            <person name="Larimer J."/>
            <person name="McCowan C."/>
            <person name="Murphy C."/>
            <person name="Pearson M."/>
            <person name="Poon T.W."/>
            <person name="Priest M."/>
            <person name="Roberts A."/>
            <person name="Saif S."/>
            <person name="Shea T."/>
            <person name="Sykes S."/>
            <person name="Wortman J."/>
            <person name="Nusbaum C."/>
            <person name="Birren B."/>
        </authorList>
    </citation>
    <scope>NUCLEOTIDE SEQUENCE</scope>
    <source>
        <strain evidence="2">25433</strain>
    </source>
</reference>
<feature type="compositionally biased region" description="Basic and acidic residues" evidence="1">
    <location>
        <begin position="123"/>
        <end position="136"/>
    </location>
</feature>
<dbReference type="EMBL" id="JH658039">
    <property type="protein sequence ID" value="EXM14909.1"/>
    <property type="molecule type" value="Genomic_DNA"/>
</dbReference>
<proteinExistence type="predicted"/>
<accession>X0KMS9</accession>
<evidence type="ECO:0000313" key="2">
    <source>
        <dbReference type="EMBL" id="EXM14909.1"/>
    </source>
</evidence>
<dbReference type="AlphaFoldDB" id="X0KMS9"/>
<organism evidence="2">
    <name type="scientific">Fusarium oxysporum f. sp. vasinfectum 25433</name>
    <dbReference type="NCBI Taxonomy" id="1089449"/>
    <lineage>
        <taxon>Eukaryota</taxon>
        <taxon>Fungi</taxon>
        <taxon>Dikarya</taxon>
        <taxon>Ascomycota</taxon>
        <taxon>Pezizomycotina</taxon>
        <taxon>Sordariomycetes</taxon>
        <taxon>Hypocreomycetidae</taxon>
        <taxon>Hypocreales</taxon>
        <taxon>Nectriaceae</taxon>
        <taxon>Fusarium</taxon>
        <taxon>Fusarium oxysporum species complex</taxon>
    </lineage>
</organism>
<evidence type="ECO:0000256" key="1">
    <source>
        <dbReference type="SAM" id="MobiDB-lite"/>
    </source>
</evidence>
<name>X0KMS9_FUSOX</name>
<dbReference type="Proteomes" id="UP000030701">
    <property type="component" value="Unassembled WGS sequence"/>
</dbReference>
<sequence length="204" mass="22639">MNLRSLELTPARPDLNPSRSPFPDIPKSQIGLYDTRQPIGGAGMLPWHLGDGRNLEALETPQENLLCDEDSPGKEPRREWAADGNIMSGPLLQRLATDALQAASIMKSLPSLAASIPTKIRDKSTATRRCSDHVEPPIDTQSKLRYSRQRTPLPNKPQRRLRHEACTPAGESKETLPPQSLPSLRSTFDMSVVNTKTKTRTTRN</sequence>
<reference evidence="2" key="1">
    <citation type="submission" date="2011-11" db="EMBL/GenBank/DDBJ databases">
        <title>The Genome Sequence of Fusarium oxysporum Cotton.</title>
        <authorList>
            <consortium name="The Broad Institute Genome Sequencing Platform"/>
            <person name="Ma L.-J."/>
            <person name="Gale L.R."/>
            <person name="Schwartz D.C."/>
            <person name="Zhou S."/>
            <person name="Corby-Kistler H."/>
            <person name="Young S.K."/>
            <person name="Zeng Q."/>
            <person name="Gargeya S."/>
            <person name="Fitzgerald M."/>
            <person name="Haas B."/>
            <person name="Abouelleil A."/>
            <person name="Alvarado L."/>
            <person name="Arachchi H.M."/>
            <person name="Berlin A."/>
            <person name="Brown A."/>
            <person name="Chapman S.B."/>
            <person name="Chen Z."/>
            <person name="Dunbar C."/>
            <person name="Freedman E."/>
            <person name="Gearin G."/>
            <person name="Goldberg J."/>
            <person name="Griggs A."/>
            <person name="Gujja S."/>
            <person name="Heiman D."/>
            <person name="Howarth C."/>
            <person name="Larson L."/>
            <person name="Lui A."/>
            <person name="MacDonald P.J.P."/>
            <person name="Montmayeur A."/>
            <person name="Murphy C."/>
            <person name="Neiman D."/>
            <person name="Pearson M."/>
            <person name="Priest M."/>
            <person name="Roberts A."/>
            <person name="Saif S."/>
            <person name="Shea T."/>
            <person name="Shenoy N."/>
            <person name="Sisk P."/>
            <person name="Stolte C."/>
            <person name="Sykes S."/>
            <person name="Wortman J."/>
            <person name="Nusbaum C."/>
            <person name="Birren B."/>
        </authorList>
    </citation>
    <scope>NUCLEOTIDE SEQUENCE [LARGE SCALE GENOMIC DNA]</scope>
    <source>
        <strain evidence="2">25433</strain>
    </source>
</reference>
<feature type="region of interest" description="Disordered" evidence="1">
    <location>
        <begin position="123"/>
        <end position="184"/>
    </location>
</feature>
<feature type="compositionally biased region" description="Polar residues" evidence="1">
    <location>
        <begin position="139"/>
        <end position="152"/>
    </location>
</feature>
<feature type="region of interest" description="Disordered" evidence="1">
    <location>
        <begin position="1"/>
        <end position="29"/>
    </location>
</feature>